<comment type="subcellular location">
    <subcellularLocation>
        <location evidence="1">Periplasm</location>
    </subcellularLocation>
</comment>
<dbReference type="SUPFAM" id="SSF53850">
    <property type="entry name" value="Periplasmic binding protein-like II"/>
    <property type="match status" value="1"/>
</dbReference>
<dbReference type="GO" id="GO:0042597">
    <property type="term" value="C:periplasmic space"/>
    <property type="evidence" value="ECO:0007669"/>
    <property type="project" value="UniProtKB-SubCell"/>
</dbReference>
<keyword evidence="7" id="KW-1185">Reference proteome</keyword>
<evidence type="ECO:0000313" key="7">
    <source>
        <dbReference type="Proteomes" id="UP000481033"/>
    </source>
</evidence>
<dbReference type="PROSITE" id="PS51257">
    <property type="entry name" value="PROKAR_LIPOPROTEIN"/>
    <property type="match status" value="1"/>
</dbReference>
<evidence type="ECO:0000256" key="5">
    <source>
        <dbReference type="SAM" id="SignalP"/>
    </source>
</evidence>
<dbReference type="Gene3D" id="3.40.190.10">
    <property type="entry name" value="Periplasmic binding protein-like II"/>
    <property type="match status" value="1"/>
</dbReference>
<evidence type="ECO:0000313" key="6">
    <source>
        <dbReference type="EMBL" id="NEZ56684.1"/>
    </source>
</evidence>
<dbReference type="Proteomes" id="UP000481033">
    <property type="component" value="Unassembled WGS sequence"/>
</dbReference>
<dbReference type="PANTHER" id="PTHR30222">
    <property type="entry name" value="SPERMIDINE/PUTRESCINE-BINDING PERIPLASMIC PROTEIN"/>
    <property type="match status" value="1"/>
</dbReference>
<dbReference type="Pfam" id="PF13343">
    <property type="entry name" value="SBP_bac_6"/>
    <property type="match status" value="1"/>
</dbReference>
<reference evidence="6 7" key="1">
    <citation type="journal article" date="2020" name="Microb. Ecol.">
        <title>Ecogenomics of the Marine Benthic Filamentous Cyanobacterium Adonisia.</title>
        <authorList>
            <person name="Walter J.M."/>
            <person name="Coutinho F.H."/>
            <person name="Leomil L."/>
            <person name="Hargreaves P.I."/>
            <person name="Campeao M.E."/>
            <person name="Vieira V.V."/>
            <person name="Silva B.S."/>
            <person name="Fistarol G.O."/>
            <person name="Salomon P.S."/>
            <person name="Sawabe T."/>
            <person name="Mino S."/>
            <person name="Hosokawa M."/>
            <person name="Miyashita H."/>
            <person name="Maruyama F."/>
            <person name="van Verk M.C."/>
            <person name="Dutilh B.E."/>
            <person name="Thompson C.C."/>
            <person name="Thompson F.L."/>
        </authorList>
    </citation>
    <scope>NUCLEOTIDE SEQUENCE [LARGE SCALE GENOMIC DNA]</scope>
    <source>
        <strain evidence="6 7">CCMR0081</strain>
    </source>
</reference>
<dbReference type="EMBL" id="QXHD01000004">
    <property type="protein sequence ID" value="NEZ56684.1"/>
    <property type="molecule type" value="Genomic_DNA"/>
</dbReference>
<sequence>MVKRRTVMLGLLGLGTAVASCRSSASASLKVKVLARSVPAQVLKAFSRDTLTHFESELNLIDIYQQLQWWQARSPMTPPLWRRLIPIGHSSSQDATKPPPVGAHLVTLSDPWLEHAIRQDLIQPLPDFPLAYALPEPWQKLLRRDREGYSSERGKLWAVPYRTQGLMIAYQKPIFQTNTNNKPITKWADLWRPELAGRIAMPNQPRLAIAIVLKALRYSVNDEAALLRDDVQEQLLALYRQVKVFDSQAYLKALVNEDVWLAVGWSGDILATLVRYRRLGAVHPQEGTVLTSDLWVAPTNAKLTEEAQAWMEFCWQMPIATEISVSSYGVSPSFFLPDVKVPEQLSQQTLLVPGHGEVLLPLSKRGQTNIETLLSVEAEG</sequence>
<dbReference type="GO" id="GO:0015846">
    <property type="term" value="P:polyamine transport"/>
    <property type="evidence" value="ECO:0007669"/>
    <property type="project" value="InterPro"/>
</dbReference>
<keyword evidence="3 5" id="KW-0732">Signal</keyword>
<feature type="chain" id="PRO_5026700032" evidence="5">
    <location>
        <begin position="20"/>
        <end position="380"/>
    </location>
</feature>
<organism evidence="6 7">
    <name type="scientific">Adonisia turfae CCMR0081</name>
    <dbReference type="NCBI Taxonomy" id="2292702"/>
    <lineage>
        <taxon>Bacteria</taxon>
        <taxon>Bacillati</taxon>
        <taxon>Cyanobacteriota</taxon>
        <taxon>Adonisia</taxon>
        <taxon>Adonisia turfae</taxon>
    </lineage>
</organism>
<dbReference type="PRINTS" id="PR00909">
    <property type="entry name" value="SPERMDNBNDNG"/>
</dbReference>
<name>A0A6M0RKD8_9CYAN</name>
<gene>
    <name evidence="6" type="ORF">DXZ20_13555</name>
</gene>
<feature type="signal peptide" evidence="5">
    <location>
        <begin position="1"/>
        <end position="19"/>
    </location>
</feature>
<dbReference type="AlphaFoldDB" id="A0A6M0RKD8"/>
<dbReference type="RefSeq" id="WP_163698688.1">
    <property type="nucleotide sequence ID" value="NZ_QXHD01000004.1"/>
</dbReference>
<evidence type="ECO:0000256" key="2">
    <source>
        <dbReference type="ARBA" id="ARBA00022448"/>
    </source>
</evidence>
<evidence type="ECO:0000256" key="1">
    <source>
        <dbReference type="ARBA" id="ARBA00004418"/>
    </source>
</evidence>
<keyword evidence="2" id="KW-0813">Transport</keyword>
<proteinExistence type="predicted"/>
<dbReference type="GO" id="GO:0019808">
    <property type="term" value="F:polyamine binding"/>
    <property type="evidence" value="ECO:0007669"/>
    <property type="project" value="InterPro"/>
</dbReference>
<comment type="caution">
    <text evidence="6">The sequence shown here is derived from an EMBL/GenBank/DDBJ whole genome shotgun (WGS) entry which is preliminary data.</text>
</comment>
<keyword evidence="4" id="KW-0574">Periplasm</keyword>
<evidence type="ECO:0000256" key="4">
    <source>
        <dbReference type="ARBA" id="ARBA00022764"/>
    </source>
</evidence>
<evidence type="ECO:0000256" key="3">
    <source>
        <dbReference type="ARBA" id="ARBA00022729"/>
    </source>
</evidence>
<dbReference type="PANTHER" id="PTHR30222:SF17">
    <property type="entry name" value="SPERMIDINE_PUTRESCINE-BINDING PERIPLASMIC PROTEIN"/>
    <property type="match status" value="1"/>
</dbReference>
<dbReference type="InterPro" id="IPR001188">
    <property type="entry name" value="Sperm_putr-bd"/>
</dbReference>
<accession>A0A6M0RKD8</accession>
<protein>
    <submittedName>
        <fullName evidence="6">Extracellular solute-binding protein</fullName>
    </submittedName>
</protein>